<name>A0ABW7VTW6_9NOCA</name>
<sequence length="136" mass="14480">MSWRDTTSEAAQADLDGLLDSVIVLAETKLAERGEFYPFAMAVGLDGGTRLVEAGVGTARQAREMNLRALRGMRSEIRAAALVVDVRLPETSSSGIEVHLEHVDGPAIGILEPYTITGGEVSAAPLEGFTAQRAVW</sequence>
<evidence type="ECO:0000313" key="2">
    <source>
        <dbReference type="Proteomes" id="UP001611494"/>
    </source>
</evidence>
<organism evidence="1 2">
    <name type="scientific">Nocardia testacea</name>
    <dbReference type="NCBI Taxonomy" id="248551"/>
    <lineage>
        <taxon>Bacteria</taxon>
        <taxon>Bacillati</taxon>
        <taxon>Actinomycetota</taxon>
        <taxon>Actinomycetes</taxon>
        <taxon>Mycobacteriales</taxon>
        <taxon>Nocardiaceae</taxon>
        <taxon>Nocardia</taxon>
    </lineage>
</organism>
<protein>
    <submittedName>
        <fullName evidence="1">Uncharacterized protein</fullName>
    </submittedName>
</protein>
<dbReference type="EMBL" id="JBIRYL010000001">
    <property type="protein sequence ID" value="MFI2228766.1"/>
    <property type="molecule type" value="Genomic_DNA"/>
</dbReference>
<dbReference type="RefSeq" id="WP_397059167.1">
    <property type="nucleotide sequence ID" value="NZ_JBIRYL010000001.1"/>
</dbReference>
<dbReference type="Proteomes" id="UP001611494">
    <property type="component" value="Unassembled WGS sequence"/>
</dbReference>
<keyword evidence="2" id="KW-1185">Reference proteome</keyword>
<accession>A0ABW7VTW6</accession>
<evidence type="ECO:0000313" key="1">
    <source>
        <dbReference type="EMBL" id="MFI2228766.1"/>
    </source>
</evidence>
<reference evidence="1 2" key="1">
    <citation type="submission" date="2024-10" db="EMBL/GenBank/DDBJ databases">
        <title>The Natural Products Discovery Center: Release of the First 8490 Sequenced Strains for Exploring Actinobacteria Biosynthetic Diversity.</title>
        <authorList>
            <person name="Kalkreuter E."/>
            <person name="Kautsar S.A."/>
            <person name="Yang D."/>
            <person name="Bader C.D."/>
            <person name="Teijaro C.N."/>
            <person name="Fluegel L."/>
            <person name="Davis C.M."/>
            <person name="Simpson J.R."/>
            <person name="Lauterbach L."/>
            <person name="Steele A.D."/>
            <person name="Gui C."/>
            <person name="Meng S."/>
            <person name="Li G."/>
            <person name="Viehrig K."/>
            <person name="Ye F."/>
            <person name="Su P."/>
            <person name="Kiefer A.F."/>
            <person name="Nichols A."/>
            <person name="Cepeda A.J."/>
            <person name="Yan W."/>
            <person name="Fan B."/>
            <person name="Jiang Y."/>
            <person name="Adhikari A."/>
            <person name="Zheng C.-J."/>
            <person name="Schuster L."/>
            <person name="Cowan T.M."/>
            <person name="Smanski M.J."/>
            <person name="Chevrette M.G."/>
            <person name="De Carvalho L.P.S."/>
            <person name="Shen B."/>
        </authorList>
    </citation>
    <scope>NUCLEOTIDE SEQUENCE [LARGE SCALE GENOMIC DNA]</scope>
    <source>
        <strain evidence="1 2">NPDC019377</strain>
    </source>
</reference>
<comment type="caution">
    <text evidence="1">The sequence shown here is derived from an EMBL/GenBank/DDBJ whole genome shotgun (WGS) entry which is preliminary data.</text>
</comment>
<gene>
    <name evidence="1" type="ORF">ACH49Z_02820</name>
</gene>
<proteinExistence type="predicted"/>